<accession>A0A9D4J9S7</accession>
<sequence>MASFSVENQHNSSDAVDMKGMDTCRSHGKKITFYCHGHSKLCCTTCAVLHGKCDLLDEIATVSERQVPAPSFLQKILQQSEADADSEIMDCKQSETGLNKYIANISEELQEMRDRFMKLFDIAENKIMQEANAIKSKEVKLIQERHAASSKVKTEIKEVLSICSTLLEHGTKEEKYIFWRNIVEKNQTFQSDITDQRKKKVATTMAVCFPKELLSMLEKGNNFIKLICERNITGI</sequence>
<name>A0A9D4J9S7_DREPO</name>
<dbReference type="Proteomes" id="UP000828390">
    <property type="component" value="Unassembled WGS sequence"/>
</dbReference>
<reference evidence="1" key="1">
    <citation type="journal article" date="2019" name="bioRxiv">
        <title>The Genome of the Zebra Mussel, Dreissena polymorpha: A Resource for Invasive Species Research.</title>
        <authorList>
            <person name="McCartney M.A."/>
            <person name="Auch B."/>
            <person name="Kono T."/>
            <person name="Mallez S."/>
            <person name="Zhang Y."/>
            <person name="Obille A."/>
            <person name="Becker A."/>
            <person name="Abrahante J.E."/>
            <person name="Garbe J."/>
            <person name="Badalamenti J.P."/>
            <person name="Herman A."/>
            <person name="Mangelson H."/>
            <person name="Liachko I."/>
            <person name="Sullivan S."/>
            <person name="Sone E.D."/>
            <person name="Koren S."/>
            <person name="Silverstein K.A.T."/>
            <person name="Beckman K.B."/>
            <person name="Gohl D.M."/>
        </authorList>
    </citation>
    <scope>NUCLEOTIDE SEQUENCE</scope>
    <source>
        <strain evidence="1">Duluth1</strain>
        <tissue evidence="1">Whole animal</tissue>
    </source>
</reference>
<dbReference type="AlphaFoldDB" id="A0A9D4J9S7"/>
<dbReference type="SUPFAM" id="SSF57845">
    <property type="entry name" value="B-box zinc-binding domain"/>
    <property type="match status" value="1"/>
</dbReference>
<evidence type="ECO:0000313" key="2">
    <source>
        <dbReference type="Proteomes" id="UP000828390"/>
    </source>
</evidence>
<evidence type="ECO:0008006" key="3">
    <source>
        <dbReference type="Google" id="ProtNLM"/>
    </source>
</evidence>
<organism evidence="1 2">
    <name type="scientific">Dreissena polymorpha</name>
    <name type="common">Zebra mussel</name>
    <name type="synonym">Mytilus polymorpha</name>
    <dbReference type="NCBI Taxonomy" id="45954"/>
    <lineage>
        <taxon>Eukaryota</taxon>
        <taxon>Metazoa</taxon>
        <taxon>Spiralia</taxon>
        <taxon>Lophotrochozoa</taxon>
        <taxon>Mollusca</taxon>
        <taxon>Bivalvia</taxon>
        <taxon>Autobranchia</taxon>
        <taxon>Heteroconchia</taxon>
        <taxon>Euheterodonta</taxon>
        <taxon>Imparidentia</taxon>
        <taxon>Neoheterodontei</taxon>
        <taxon>Myida</taxon>
        <taxon>Dreissenoidea</taxon>
        <taxon>Dreissenidae</taxon>
        <taxon>Dreissena</taxon>
    </lineage>
</organism>
<keyword evidence="2" id="KW-1185">Reference proteome</keyword>
<gene>
    <name evidence="1" type="ORF">DPMN_133443</name>
</gene>
<comment type="caution">
    <text evidence="1">The sequence shown here is derived from an EMBL/GenBank/DDBJ whole genome shotgun (WGS) entry which is preliminary data.</text>
</comment>
<protein>
    <recommendedName>
        <fullName evidence="3">B box-type domain-containing protein</fullName>
    </recommendedName>
</protein>
<dbReference type="EMBL" id="JAIWYP010000006">
    <property type="protein sequence ID" value="KAH3805146.1"/>
    <property type="molecule type" value="Genomic_DNA"/>
</dbReference>
<evidence type="ECO:0000313" key="1">
    <source>
        <dbReference type="EMBL" id="KAH3805146.1"/>
    </source>
</evidence>
<reference evidence="1" key="2">
    <citation type="submission" date="2020-11" db="EMBL/GenBank/DDBJ databases">
        <authorList>
            <person name="McCartney M.A."/>
            <person name="Auch B."/>
            <person name="Kono T."/>
            <person name="Mallez S."/>
            <person name="Becker A."/>
            <person name="Gohl D.M."/>
            <person name="Silverstein K.A.T."/>
            <person name="Koren S."/>
            <person name="Bechman K.B."/>
            <person name="Herman A."/>
            <person name="Abrahante J.E."/>
            <person name="Garbe J."/>
        </authorList>
    </citation>
    <scope>NUCLEOTIDE SEQUENCE</scope>
    <source>
        <strain evidence="1">Duluth1</strain>
        <tissue evidence="1">Whole animal</tissue>
    </source>
</reference>
<proteinExistence type="predicted"/>